<evidence type="ECO:0000313" key="3">
    <source>
        <dbReference type="Proteomes" id="UP000279968"/>
    </source>
</evidence>
<dbReference type="InterPro" id="IPR002575">
    <property type="entry name" value="Aminoglycoside_PTrfase"/>
</dbReference>
<dbReference type="OrthoDB" id="9797603at2"/>
<dbReference type="PANTHER" id="PTHR21310:SF42">
    <property type="entry name" value="BIFUNCTIONAL AAC_APH"/>
    <property type="match status" value="1"/>
</dbReference>
<dbReference type="AlphaFoldDB" id="A0A3B0AJ79"/>
<dbReference type="InterPro" id="IPR051678">
    <property type="entry name" value="AGP_Transferase"/>
</dbReference>
<evidence type="ECO:0000313" key="2">
    <source>
        <dbReference type="EMBL" id="RKN59227.1"/>
    </source>
</evidence>
<keyword evidence="3" id="KW-1185">Reference proteome</keyword>
<comment type="caution">
    <text evidence="2">The sequence shown here is derived from an EMBL/GenBank/DDBJ whole genome shotgun (WGS) entry which is preliminary data.</text>
</comment>
<feature type="domain" description="Aminoglycoside phosphotransferase" evidence="1">
    <location>
        <begin position="17"/>
        <end position="236"/>
    </location>
</feature>
<dbReference type="Pfam" id="PF01636">
    <property type="entry name" value="APH"/>
    <property type="match status" value="1"/>
</dbReference>
<dbReference type="PANTHER" id="PTHR21310">
    <property type="entry name" value="AMINOGLYCOSIDE PHOSPHOTRANSFERASE-RELATED-RELATED"/>
    <property type="match status" value="1"/>
</dbReference>
<evidence type="ECO:0000259" key="1">
    <source>
        <dbReference type="Pfam" id="PF01636"/>
    </source>
</evidence>
<organism evidence="2 3">
    <name type="scientific">Micromonospora costi</name>
    <dbReference type="NCBI Taxonomy" id="1530042"/>
    <lineage>
        <taxon>Bacteria</taxon>
        <taxon>Bacillati</taxon>
        <taxon>Actinomycetota</taxon>
        <taxon>Actinomycetes</taxon>
        <taxon>Micromonosporales</taxon>
        <taxon>Micromonosporaceae</taxon>
        <taxon>Micromonospora</taxon>
    </lineage>
</organism>
<dbReference type="SUPFAM" id="SSF56112">
    <property type="entry name" value="Protein kinase-like (PK-like)"/>
    <property type="match status" value="1"/>
</dbReference>
<protein>
    <submittedName>
        <fullName evidence="2">Aminoglycoside phosphotransferase family protein</fullName>
    </submittedName>
</protein>
<accession>A0A3B0AJ79</accession>
<keyword evidence="2" id="KW-0808">Transferase</keyword>
<dbReference type="GO" id="GO:0016740">
    <property type="term" value="F:transferase activity"/>
    <property type="evidence" value="ECO:0007669"/>
    <property type="project" value="UniProtKB-KW"/>
</dbReference>
<gene>
    <name evidence="2" type="ORF">D7193_10260</name>
</gene>
<sequence>MANLLCEQHPDLAGQPVRLLAHGWDNVMARVGDDLLARLPRREASAQLVVAEQVWLPVLAPHLPLPVPVPIRTGAPSSTYPFPWSLTPYFPGVPAVSDTGKDADVAHAAVAGALGRFLGALHQPAPPNAPRNTFRGVPLADREHVDSRNASAVARVEDVTHLLEALEAGRSARRWAGPPAWLHGDLHPANLLVHDGRVRAVIDFGDITSGDPATDLAVVWMLLPSHVRERFWSAYASTATHVDGELVLRARAWAAAFALIFLAHSADNRQMAAIGRTTSQALRDDG</sequence>
<name>A0A3B0AJ79_9ACTN</name>
<dbReference type="InterPro" id="IPR011009">
    <property type="entry name" value="Kinase-like_dom_sf"/>
</dbReference>
<dbReference type="CDD" id="cd05155">
    <property type="entry name" value="APH_ChoK_like_1"/>
    <property type="match status" value="1"/>
</dbReference>
<reference evidence="2 3" key="1">
    <citation type="journal article" date="2015" name="Int. J. Syst. Evol. Microbiol.">
        <title>Micromonospora costi sp. nov., isolated from a leaf of Costus speciosus.</title>
        <authorList>
            <person name="Thawai C."/>
        </authorList>
    </citation>
    <scope>NUCLEOTIDE SEQUENCE [LARGE SCALE GENOMIC DNA]</scope>
    <source>
        <strain evidence="2 3">CS1-12</strain>
    </source>
</reference>
<dbReference type="Proteomes" id="UP000279968">
    <property type="component" value="Unassembled WGS sequence"/>
</dbReference>
<dbReference type="Gene3D" id="3.90.1200.10">
    <property type="match status" value="1"/>
</dbReference>
<dbReference type="Gene3D" id="3.30.200.20">
    <property type="entry name" value="Phosphorylase Kinase, domain 1"/>
    <property type="match status" value="1"/>
</dbReference>
<proteinExistence type="predicted"/>
<dbReference type="EMBL" id="RBAN01000001">
    <property type="protein sequence ID" value="RKN59227.1"/>
    <property type="molecule type" value="Genomic_DNA"/>
</dbReference>